<evidence type="ECO:0000256" key="1">
    <source>
        <dbReference type="SAM" id="MobiDB-lite"/>
    </source>
</evidence>
<accession>A0A6J1QQ99</accession>
<feature type="compositionally biased region" description="Basic and acidic residues" evidence="1">
    <location>
        <begin position="572"/>
        <end position="585"/>
    </location>
</feature>
<dbReference type="AlphaFoldDB" id="A0A6J1QQ99"/>
<feature type="compositionally biased region" description="Polar residues" evidence="1">
    <location>
        <begin position="457"/>
        <end position="471"/>
    </location>
</feature>
<dbReference type="OrthoDB" id="7632436at2759"/>
<organism evidence="2 3">
    <name type="scientific">Temnothorax curvispinosus</name>
    <dbReference type="NCBI Taxonomy" id="300111"/>
    <lineage>
        <taxon>Eukaryota</taxon>
        <taxon>Metazoa</taxon>
        <taxon>Ecdysozoa</taxon>
        <taxon>Arthropoda</taxon>
        <taxon>Hexapoda</taxon>
        <taxon>Insecta</taxon>
        <taxon>Pterygota</taxon>
        <taxon>Neoptera</taxon>
        <taxon>Endopterygota</taxon>
        <taxon>Hymenoptera</taxon>
        <taxon>Apocrita</taxon>
        <taxon>Aculeata</taxon>
        <taxon>Formicoidea</taxon>
        <taxon>Formicidae</taxon>
        <taxon>Myrmicinae</taxon>
        <taxon>Temnothorax</taxon>
    </lineage>
</organism>
<sequence>MSDWTPTQCESSFMMSSRQYELYDTPMKKLYYGGLLSSGSQSAQLANRQSTSGGIFEIFLLHLCLWRPYRLYLHQGWGNILSGTAGPSVIPRSIVSANITIWQGIMDNTVEKTSDIERKAALDKLHNMQWLKNTSHSANPEKVKAVVYKQAQNQDEDKIDAEVLAVTETVKKLLGRESNKYSSTDDTCKTHSCDDAMPESDKNVWSKNIDTANLFLNADELADQKNEEDMLSIVESIVTAKLEAEFCINKEQKDQSSTSENNAEDVVQDAATKSSSDSQKTDGGAKEMKLIHSDGNNNDSKSITPCTSKVNDEQKSTCKITSTESSKPSTEPKDKDVRVRTSNITKTGIKTGSNTNLAKDNEKFSSPSNDSKKAVSNLSKSLNTPDKIGRDHFNNKQNNTKNTIVRRQEFVKRRNVPRNAIEKETRNAAGKPNVVKTGVEAADTCQNKNLNRDKASQKLQQTTPKQFASKSKGQDSLRKNTSNFSDDKNKTEKAAHTPENVDSPLNETERKNEKIVREKNAQSDQRGNRNINCRKNTFVAQYKNSAYSKPTQNIPRHAAYGRNSSYAYTNPRFDRDRNGSAERRIPKREHTPVNTFIKSDTGTEEPNTSNSENWAKQKKEIIQPINVKSTSECIDLAFNDRKDIKPVKMETQSKENTNSSVAHPKQELATSEAQQCRVETSDILIKVESIDQQHRDTKNEETDLFKHSSFNLTSDEYSTNSQFNDVTHQYSVKLENMQRTNDVNQFESSQATWDQPSDNATQKGATVMSVQQPVQNMHLNTQQTFTQAGNPTRQMSPWELNDSKFYDQQFSVSDAMRLSQIPNTSFSALPYEYNAPISNDNNVTATSTLETTMSNNRENSNVLYRYGPNVQQRSVMASDYPGHSLSPCQTNQARWSTSVQEGFHVEHPYIAAQPAMMHVYNPAAFGLDDFNNAHTVDYVSHPVMYAPYMQTWNSQLQYAVPVLYNSPCANYTTFSQPSNQPNNFNNVHDQQQKHNPYAQMNSYVRDTYDTNTCAVQAQRNTADNVPVKSNYYYKKYQDNRAVYDVPQYIPPVSYSRSQQGMNVMPATGINQYNASYCPPNQRHYRQNVSNYMKKNQDFAYDDNGSAEDIPPIISPKEFVTDNISLSNKTDQFATRVFKPEFRMKPNSGYRPPSSFPRGGFRRNTTLQDFPKEYTYPVSIGRGTYKTKRT</sequence>
<evidence type="ECO:0000313" key="3">
    <source>
        <dbReference type="RefSeq" id="XP_024884118.1"/>
    </source>
</evidence>
<feature type="region of interest" description="Disordered" evidence="1">
    <location>
        <begin position="566"/>
        <end position="585"/>
    </location>
</feature>
<feature type="compositionally biased region" description="Polar residues" evidence="1">
    <location>
        <begin position="340"/>
        <end position="384"/>
    </location>
</feature>
<gene>
    <name evidence="3" type="primary">LOC112462527</name>
</gene>
<name>A0A6J1QQ99_9HYME</name>
<feature type="compositionally biased region" description="Polar residues" evidence="1">
    <location>
        <begin position="294"/>
        <end position="309"/>
    </location>
</feature>
<feature type="compositionally biased region" description="Basic and acidic residues" evidence="1">
    <location>
        <begin position="330"/>
        <end position="339"/>
    </location>
</feature>
<dbReference type="Proteomes" id="UP000504618">
    <property type="component" value="Unplaced"/>
</dbReference>
<evidence type="ECO:0000313" key="2">
    <source>
        <dbReference type="Proteomes" id="UP000504618"/>
    </source>
</evidence>
<reference evidence="3" key="1">
    <citation type="submission" date="2025-08" db="UniProtKB">
        <authorList>
            <consortium name="RefSeq"/>
        </authorList>
    </citation>
    <scope>IDENTIFICATION</scope>
    <source>
        <tissue evidence="3">Whole body</tissue>
    </source>
</reference>
<feature type="region of interest" description="Disordered" evidence="1">
    <location>
        <begin position="1143"/>
        <end position="1167"/>
    </location>
</feature>
<dbReference type="RefSeq" id="XP_024884118.1">
    <property type="nucleotide sequence ID" value="XM_025028350.1"/>
</dbReference>
<feature type="compositionally biased region" description="Basic and acidic residues" evidence="1">
    <location>
        <begin position="507"/>
        <end position="521"/>
    </location>
</feature>
<feature type="compositionally biased region" description="Polar residues" evidence="1">
    <location>
        <begin position="522"/>
        <end position="534"/>
    </location>
</feature>
<feature type="compositionally biased region" description="Basic and acidic residues" evidence="1">
    <location>
        <begin position="485"/>
        <end position="496"/>
    </location>
</feature>
<protein>
    <submittedName>
        <fullName evidence="3">Uncharacterized protein PF13_0277-like isoform X1</fullName>
    </submittedName>
</protein>
<feature type="compositionally biased region" description="Polar residues" evidence="1">
    <location>
        <begin position="395"/>
        <end position="405"/>
    </location>
</feature>
<feature type="compositionally biased region" description="Basic and acidic residues" evidence="1">
    <location>
        <begin position="279"/>
        <end position="292"/>
    </location>
</feature>
<proteinExistence type="predicted"/>
<dbReference type="GeneID" id="112462527"/>
<feature type="region of interest" description="Disordered" evidence="1">
    <location>
        <begin position="650"/>
        <end position="674"/>
    </location>
</feature>
<feature type="region of interest" description="Disordered" evidence="1">
    <location>
        <begin position="251"/>
        <end position="534"/>
    </location>
</feature>
<keyword evidence="2" id="KW-1185">Reference proteome</keyword>